<dbReference type="AlphaFoldDB" id="A0A158RJ50"/>
<evidence type="ECO:0000313" key="1">
    <source>
        <dbReference type="EMBL" id="ACO27016.1"/>
    </source>
</evidence>
<evidence type="ECO:0000313" key="2">
    <source>
        <dbReference type="Proteomes" id="UP000002210"/>
    </source>
</evidence>
<reference evidence="1 2" key="1">
    <citation type="submission" date="2009-02" db="EMBL/GenBank/DDBJ databases">
        <title>Genome sequence of Bacillus cereus 03BB102.</title>
        <authorList>
            <person name="Dodson R.J."/>
            <person name="Jackson P."/>
            <person name="Munk A.C."/>
            <person name="Brettin T."/>
            <person name="Bruce D."/>
            <person name="Detter C."/>
            <person name="Tapia R."/>
            <person name="Han C."/>
            <person name="Sutton G."/>
            <person name="Sims D."/>
        </authorList>
    </citation>
    <scope>NUCLEOTIDE SEQUENCE [LARGE SCALE GENOMIC DNA]</scope>
    <source>
        <strain evidence="1 2">03BB102</strain>
    </source>
</reference>
<proteinExistence type="predicted"/>
<protein>
    <submittedName>
        <fullName evidence="1">Uncharacterized protein</fullName>
    </submittedName>
</protein>
<sequence length="40" mass="4695">MAKIVNFVGEENFKLIDAGFYAIQTQDIMKQLQRKAHERL</sequence>
<name>A0A158RJ50_BACC3</name>
<dbReference type="Proteomes" id="UP000002210">
    <property type="component" value="Chromosome"/>
</dbReference>
<gene>
    <name evidence="1" type="ordered locus">BCA_5258</name>
</gene>
<dbReference type="KEGG" id="bcx:BCA_5258"/>
<accession>A0A158RJ50</accession>
<dbReference type="EMBL" id="CP001407">
    <property type="protein sequence ID" value="ACO27016.1"/>
    <property type="molecule type" value="Genomic_DNA"/>
</dbReference>
<organism evidence="1 2">
    <name type="scientific">Bacillus cereus (strain 03BB102)</name>
    <dbReference type="NCBI Taxonomy" id="572264"/>
    <lineage>
        <taxon>Bacteria</taxon>
        <taxon>Bacillati</taxon>
        <taxon>Bacillota</taxon>
        <taxon>Bacilli</taxon>
        <taxon>Bacillales</taxon>
        <taxon>Bacillaceae</taxon>
        <taxon>Bacillus</taxon>
        <taxon>Bacillus cereus group</taxon>
    </lineage>
</organism>